<dbReference type="PANTHER" id="PTHR13437:SF2">
    <property type="entry name" value="NUCLEOPORIN P58_P45"/>
    <property type="match status" value="1"/>
</dbReference>
<dbReference type="OrthoDB" id="2538017at2759"/>
<dbReference type="InterPro" id="IPR024882">
    <property type="entry name" value="NUP58/p45/49"/>
</dbReference>
<gene>
    <name evidence="8" type="ORF">O9G_004107</name>
    <name evidence="9" type="ORF">ROZALSC1DRAFT_27724</name>
</gene>
<keyword evidence="3" id="KW-0509">mRNA transport</keyword>
<evidence type="ECO:0000256" key="1">
    <source>
        <dbReference type="ARBA" id="ARBA00004567"/>
    </source>
</evidence>
<keyword evidence="2" id="KW-0813">Transport</keyword>
<dbReference type="GO" id="GO:0008139">
    <property type="term" value="F:nuclear localization sequence binding"/>
    <property type="evidence" value="ECO:0007669"/>
    <property type="project" value="InterPro"/>
</dbReference>
<reference evidence="9" key="3">
    <citation type="submission" date="2018-08" db="EMBL/GenBank/DDBJ databases">
        <title>Leveraging single-cell genomics to expand the Fungal Tree of Life.</title>
        <authorList>
            <consortium name="DOE Joint Genome Institute"/>
            <person name="Ahrendt S.R."/>
            <person name="Quandt C.A."/>
            <person name="Ciobanu D."/>
            <person name="Clum A."/>
            <person name="Salamov A."/>
            <person name="Andreopoulos B."/>
            <person name="Cheng J.-F."/>
            <person name="Woyke T."/>
            <person name="Pelin A."/>
            <person name="Henrissat B."/>
            <person name="Reynolds N."/>
            <person name="Benny G.L."/>
            <person name="Smith M.E."/>
            <person name="James T.Y."/>
            <person name="Grigoriev I.V."/>
        </authorList>
    </citation>
    <scope>NUCLEOTIDE SEQUENCE</scope>
    <source>
        <strain evidence="9">CSF55</strain>
    </source>
</reference>
<reference evidence="11" key="2">
    <citation type="journal article" date="2018" name="Nat. Microbiol.">
        <title>Leveraging single-cell genomics to expand the fungal tree of life.</title>
        <authorList>
            <person name="Ahrendt S.R."/>
            <person name="Quandt C.A."/>
            <person name="Ciobanu D."/>
            <person name="Clum A."/>
            <person name="Salamov A."/>
            <person name="Andreopoulos B."/>
            <person name="Cheng J.F."/>
            <person name="Woyke T."/>
            <person name="Pelin A."/>
            <person name="Henrissat B."/>
            <person name="Reynolds N.K."/>
            <person name="Benny G.L."/>
            <person name="Smith M.E."/>
            <person name="James T.Y."/>
            <person name="Grigoriev I.V."/>
        </authorList>
    </citation>
    <scope>NUCLEOTIDE SEQUENCE [LARGE SCALE GENOMIC DNA]</scope>
    <source>
        <strain evidence="11">CSF55</strain>
    </source>
</reference>
<dbReference type="Gene3D" id="6.10.140.1350">
    <property type="match status" value="1"/>
</dbReference>
<sequence length="174" mass="19525">MRGNALNNQLSEKVTTFKSDVDNAAKKLEFIKTQMNFTGETINGLKSEVSKKMKTCEMAYHTLNGLVHGQTSTMLPSMTGYFDETLNEFEQRIQTTQQTLFELNSSIDSLIHANPPNPETISKVIQHQHQSFLALASKVSHLHQQINQISVPNQKASEKNLSEIAKKVLVPLNK</sequence>
<keyword evidence="7" id="KW-0539">Nucleus</keyword>
<evidence type="ECO:0000313" key="8">
    <source>
        <dbReference type="EMBL" id="EPZ34740.1"/>
    </source>
</evidence>
<dbReference type="PANTHER" id="PTHR13437">
    <property type="entry name" value="NUCLEOPORIN P58/P45 NUCLEOPORIN-LIKE PROTEIN 1"/>
    <property type="match status" value="1"/>
</dbReference>
<organism evidence="8 10">
    <name type="scientific">Rozella allomycis (strain CSF55)</name>
    <dbReference type="NCBI Taxonomy" id="988480"/>
    <lineage>
        <taxon>Eukaryota</taxon>
        <taxon>Fungi</taxon>
        <taxon>Fungi incertae sedis</taxon>
        <taxon>Cryptomycota</taxon>
        <taxon>Cryptomycota incertae sedis</taxon>
        <taxon>Rozella</taxon>
    </lineage>
</organism>
<reference evidence="8 10" key="1">
    <citation type="journal article" date="2013" name="Curr. Biol.">
        <title>Shared signatures of parasitism and phylogenomics unite Cryptomycota and microsporidia.</title>
        <authorList>
            <person name="James T.Y."/>
            <person name="Pelin A."/>
            <person name="Bonen L."/>
            <person name="Ahrendt S."/>
            <person name="Sain D."/>
            <person name="Corradi N."/>
            <person name="Stajich J.E."/>
        </authorList>
    </citation>
    <scope>NUCLEOTIDE SEQUENCE [LARGE SCALE GENOMIC DNA]</scope>
    <source>
        <strain evidence="8">CSF55</strain>
        <strain evidence="8">CSF55</strain>
    </source>
</reference>
<evidence type="ECO:0000256" key="6">
    <source>
        <dbReference type="ARBA" id="ARBA00023132"/>
    </source>
</evidence>
<evidence type="ECO:0000256" key="4">
    <source>
        <dbReference type="ARBA" id="ARBA00022927"/>
    </source>
</evidence>
<keyword evidence="5" id="KW-0811">Translocation</keyword>
<keyword evidence="4" id="KW-0653">Protein transport</keyword>
<name>A0A075AWM9_ROZAC</name>
<keyword evidence="10" id="KW-1185">Reference proteome</keyword>
<evidence type="ECO:0000256" key="5">
    <source>
        <dbReference type="ARBA" id="ARBA00023010"/>
    </source>
</evidence>
<protein>
    <submittedName>
        <fullName evidence="8">Uncharacterized protein</fullName>
    </submittedName>
</protein>
<dbReference type="EMBL" id="ML005018">
    <property type="protein sequence ID" value="RKP20811.1"/>
    <property type="molecule type" value="Genomic_DNA"/>
</dbReference>
<dbReference type="EMBL" id="KE560919">
    <property type="protein sequence ID" value="EPZ34740.1"/>
    <property type="molecule type" value="Genomic_DNA"/>
</dbReference>
<evidence type="ECO:0000313" key="9">
    <source>
        <dbReference type="EMBL" id="RKP20811.1"/>
    </source>
</evidence>
<comment type="subcellular location">
    <subcellularLocation>
        <location evidence="1">Nucleus</location>
        <location evidence="1">Nuclear pore complex</location>
    </subcellularLocation>
</comment>
<dbReference type="OMA" id="KTCEMAY"/>
<dbReference type="AlphaFoldDB" id="A0A075AWM9"/>
<evidence type="ECO:0000256" key="2">
    <source>
        <dbReference type="ARBA" id="ARBA00022448"/>
    </source>
</evidence>
<evidence type="ECO:0000313" key="10">
    <source>
        <dbReference type="Proteomes" id="UP000030755"/>
    </source>
</evidence>
<evidence type="ECO:0000256" key="7">
    <source>
        <dbReference type="ARBA" id="ARBA00023242"/>
    </source>
</evidence>
<dbReference type="GO" id="GO:0051028">
    <property type="term" value="P:mRNA transport"/>
    <property type="evidence" value="ECO:0007669"/>
    <property type="project" value="UniProtKB-KW"/>
</dbReference>
<dbReference type="HOGENOM" id="CLU_1540967_0_0_1"/>
<dbReference type="GO" id="GO:0005643">
    <property type="term" value="C:nuclear pore"/>
    <property type="evidence" value="ECO:0007669"/>
    <property type="project" value="UniProtKB-SubCell"/>
</dbReference>
<evidence type="ECO:0000256" key="3">
    <source>
        <dbReference type="ARBA" id="ARBA00022816"/>
    </source>
</evidence>
<dbReference type="GO" id="GO:0015031">
    <property type="term" value="P:protein transport"/>
    <property type="evidence" value="ECO:0007669"/>
    <property type="project" value="UniProtKB-KW"/>
</dbReference>
<accession>A0A075AWM9</accession>
<dbReference type="GO" id="GO:0017056">
    <property type="term" value="F:structural constituent of nuclear pore"/>
    <property type="evidence" value="ECO:0007669"/>
    <property type="project" value="InterPro"/>
</dbReference>
<proteinExistence type="predicted"/>
<dbReference type="Proteomes" id="UP000030755">
    <property type="component" value="Unassembled WGS sequence"/>
</dbReference>
<evidence type="ECO:0000313" key="11">
    <source>
        <dbReference type="Proteomes" id="UP000281549"/>
    </source>
</evidence>
<dbReference type="Proteomes" id="UP000281549">
    <property type="component" value="Unassembled WGS sequence"/>
</dbReference>
<keyword evidence="6" id="KW-0906">Nuclear pore complex</keyword>